<organism evidence="1 2">
    <name type="scientific">Salinibacter ruber</name>
    <dbReference type="NCBI Taxonomy" id="146919"/>
    <lineage>
        <taxon>Bacteria</taxon>
        <taxon>Pseudomonadati</taxon>
        <taxon>Rhodothermota</taxon>
        <taxon>Rhodothermia</taxon>
        <taxon>Rhodothermales</taxon>
        <taxon>Salinibacteraceae</taxon>
        <taxon>Salinibacter</taxon>
    </lineage>
</organism>
<gene>
    <name evidence="1" type="ORF">GGP61_001418</name>
</gene>
<dbReference type="RefSeq" id="WP_259123684.1">
    <property type="nucleotide sequence ID" value="NZ_JANTZO010000005.1"/>
</dbReference>
<sequence length="276" mass="31158">MPGSTPTREAIREAVTAELEDRSRAPRAINSGRCEDFAQSVLRRLGGETERVYMTGCEVDGAWTMGRWGGHVWIVADHLDLHFDAEAPAGTTDWQSLSFYRRKMEDPAHPIGPVGDAILSDPEQVTDGDVLRYIEDWWDVNVVYEYGPDGTKQHDDDIADATHTPTAWVKGELPTRTLKDCLDGRCPEREEWREWLRKENEARMRREGFGRYHDWFDGGIREPIIVDGQGPFIWDGWHRTAWAIDQGKGTVPAYLGVAAGPTPAFKRVDDMAACSN</sequence>
<comment type="caution">
    <text evidence="1">The sequence shown here is derived from an EMBL/GenBank/DDBJ whole genome shotgun (WGS) entry which is preliminary data.</text>
</comment>
<name>A0A9X2TIX0_9BACT</name>
<evidence type="ECO:0000313" key="1">
    <source>
        <dbReference type="EMBL" id="MCS3709814.1"/>
    </source>
</evidence>
<dbReference type="EMBL" id="JANUAE010000004">
    <property type="protein sequence ID" value="MCS3709814.1"/>
    <property type="molecule type" value="Genomic_DNA"/>
</dbReference>
<reference evidence="1" key="1">
    <citation type="submission" date="2022-08" db="EMBL/GenBank/DDBJ databases">
        <title>Genomic Encyclopedia of Type Strains, Phase V (KMG-V): Genome sequencing to study the core and pangenomes of soil and plant-associated prokaryotes.</title>
        <authorList>
            <person name="Whitman W."/>
        </authorList>
    </citation>
    <scope>NUCLEOTIDE SEQUENCE</scope>
    <source>
        <strain evidence="1">SP3049</strain>
    </source>
</reference>
<accession>A0A9X2TIX0</accession>
<protein>
    <submittedName>
        <fullName evidence="1">Uncharacterized protein</fullName>
    </submittedName>
</protein>
<dbReference type="Proteomes" id="UP001155057">
    <property type="component" value="Unassembled WGS sequence"/>
</dbReference>
<proteinExistence type="predicted"/>
<evidence type="ECO:0000313" key="2">
    <source>
        <dbReference type="Proteomes" id="UP001155057"/>
    </source>
</evidence>
<dbReference type="AlphaFoldDB" id="A0A9X2TIX0"/>